<protein>
    <submittedName>
        <fullName evidence="4">TRAP transporter large permease subunit</fullName>
    </submittedName>
</protein>
<proteinExistence type="predicted"/>
<name>A0A934UYH1_9MICO</name>
<feature type="transmembrane region" description="Helical" evidence="2">
    <location>
        <begin position="7"/>
        <end position="23"/>
    </location>
</feature>
<feature type="region of interest" description="Disordered" evidence="1">
    <location>
        <begin position="228"/>
        <end position="249"/>
    </location>
</feature>
<dbReference type="RefSeq" id="WP_200132349.1">
    <property type="nucleotide sequence ID" value="NZ_JAEHOI010000007.1"/>
</dbReference>
<feature type="transmembrane region" description="Helical" evidence="2">
    <location>
        <begin position="190"/>
        <end position="214"/>
    </location>
</feature>
<feature type="transmembrane region" description="Helical" evidence="2">
    <location>
        <begin position="29"/>
        <end position="51"/>
    </location>
</feature>
<feature type="transmembrane region" description="Helical" evidence="2">
    <location>
        <begin position="374"/>
        <end position="391"/>
    </location>
</feature>
<evidence type="ECO:0000313" key="5">
    <source>
        <dbReference type="Proteomes" id="UP000618733"/>
    </source>
</evidence>
<feature type="transmembrane region" description="Helical" evidence="2">
    <location>
        <begin position="277"/>
        <end position="294"/>
    </location>
</feature>
<dbReference type="Pfam" id="PF06808">
    <property type="entry name" value="DctM"/>
    <property type="match status" value="1"/>
</dbReference>
<evidence type="ECO:0000256" key="2">
    <source>
        <dbReference type="SAM" id="Phobius"/>
    </source>
</evidence>
<evidence type="ECO:0000259" key="3">
    <source>
        <dbReference type="Pfam" id="PF06808"/>
    </source>
</evidence>
<dbReference type="AlphaFoldDB" id="A0A934UYH1"/>
<keyword evidence="2" id="KW-1133">Transmembrane helix</keyword>
<keyword evidence="2" id="KW-0472">Membrane</keyword>
<evidence type="ECO:0000313" key="4">
    <source>
        <dbReference type="EMBL" id="MBK0422147.1"/>
    </source>
</evidence>
<dbReference type="EMBL" id="JAEHOI010000007">
    <property type="protein sequence ID" value="MBK0422147.1"/>
    <property type="molecule type" value="Genomic_DNA"/>
</dbReference>
<reference evidence="4" key="1">
    <citation type="submission" date="2020-12" db="EMBL/GenBank/DDBJ databases">
        <title>Leucobacter sp. CAS2, isolated from Chromium sludge.</title>
        <authorList>
            <person name="Xu Z."/>
        </authorList>
    </citation>
    <scope>NUCLEOTIDE SEQUENCE</scope>
    <source>
        <strain evidence="4">CSA2</strain>
    </source>
</reference>
<feature type="transmembrane region" description="Helical" evidence="2">
    <location>
        <begin position="306"/>
        <end position="327"/>
    </location>
</feature>
<comment type="caution">
    <text evidence="4">The sequence shown here is derived from an EMBL/GenBank/DDBJ whole genome shotgun (WGS) entry which is preliminary data.</text>
</comment>
<feature type="transmembrane region" description="Helical" evidence="2">
    <location>
        <begin position="63"/>
        <end position="85"/>
    </location>
</feature>
<dbReference type="PANTHER" id="PTHR43478:SF1">
    <property type="entry name" value="NA+_H+ ANTIPORTER NHAC-LIKE C-TERMINAL DOMAIN-CONTAINING PROTEIN"/>
    <property type="match status" value="1"/>
</dbReference>
<dbReference type="Proteomes" id="UP000618733">
    <property type="component" value="Unassembled WGS sequence"/>
</dbReference>
<evidence type="ECO:0000256" key="1">
    <source>
        <dbReference type="SAM" id="MobiDB-lite"/>
    </source>
</evidence>
<organism evidence="4 5">
    <name type="scientific">Leucobacter edaphi</name>
    <dbReference type="NCBI Taxonomy" id="2796472"/>
    <lineage>
        <taxon>Bacteria</taxon>
        <taxon>Bacillati</taxon>
        <taxon>Actinomycetota</taxon>
        <taxon>Actinomycetes</taxon>
        <taxon>Micrococcales</taxon>
        <taxon>Microbacteriaceae</taxon>
        <taxon>Leucobacter</taxon>
    </lineage>
</organism>
<dbReference type="InterPro" id="IPR010656">
    <property type="entry name" value="DctM"/>
</dbReference>
<feature type="transmembrane region" description="Helical" evidence="2">
    <location>
        <begin position="105"/>
        <end position="125"/>
    </location>
</feature>
<dbReference type="PANTHER" id="PTHR43478">
    <property type="entry name" value="NA+/H+ ANTIPORTER-RELATED"/>
    <property type="match status" value="1"/>
</dbReference>
<keyword evidence="5" id="KW-1185">Reference proteome</keyword>
<feature type="transmembrane region" description="Helical" evidence="2">
    <location>
        <begin position="347"/>
        <end position="367"/>
    </location>
</feature>
<accession>A0A934UYH1</accession>
<gene>
    <name evidence="4" type="ORF">JD292_08670</name>
</gene>
<feature type="transmembrane region" description="Helical" evidence="2">
    <location>
        <begin position="146"/>
        <end position="170"/>
    </location>
</feature>
<feature type="transmembrane region" description="Helical" evidence="2">
    <location>
        <begin position="431"/>
        <end position="458"/>
    </location>
</feature>
<keyword evidence="2" id="KW-0812">Transmembrane</keyword>
<feature type="domain" description="TRAP C4-dicarboxylate transport system permease DctM subunit" evidence="3">
    <location>
        <begin position="35"/>
        <end position="450"/>
    </location>
</feature>
<sequence length="460" mass="49052">MDPQNTALAILPVITVLLVSVLTKRALLGLLSGTIVGAILLGGWGFFDTLVATFGKSMSNETVHWLALVVVLFGILIAYFNASGAVSDFARWTEKFVNSRRKSLLLTWLLTVALFIDDYLNALTVGTSMKKVTDRYNVPRTLLGTIVKLTSAPIAVIIPFSTWAVFFSALLEQDGVTVNGSGFGAYVQGLPFVFFGWFALAIGLLLALGVIPLVGPLRREQLRVDRTGDPLPEGLTEEERAAELSDETDTGHRPLPFNFLIPIITLIAVTIFTEVDIVKGSAAAVVVAIILYVAQKRMTIKAVFESAFEGIMSMGYVMVLFVLAFMVQQMNMDLKLAEWVIGVTEPVMHGAWLPAIVFLVCGVYAYATGAFWDLAAVITPVVLPLAIAVGVDPVLAGTAVFSGAALGSTTCLYGDGIILASKSVGVKPLNLMLSILPYAAVAAVLTLIAYVIAGFAIVGA</sequence>